<accession>A0A2S5DAB5</accession>
<evidence type="ECO:0000313" key="3">
    <source>
        <dbReference type="Proteomes" id="UP000237082"/>
    </source>
</evidence>
<organism evidence="2 3">
    <name type="scientific">Chromobacterium alticapitis</name>
    <dbReference type="NCBI Taxonomy" id="2073169"/>
    <lineage>
        <taxon>Bacteria</taxon>
        <taxon>Pseudomonadati</taxon>
        <taxon>Pseudomonadota</taxon>
        <taxon>Betaproteobacteria</taxon>
        <taxon>Neisseriales</taxon>
        <taxon>Chromobacteriaceae</taxon>
        <taxon>Chromobacterium</taxon>
    </lineage>
</organism>
<sequence length="131" mass="14498">MRKLAGQEAGLNKLTAGEIRSNIEQFRANGRPSDASNEIMQFRNANPVVEDPFVQSYLDRIGAEGQPRFAALHEPDMVIGGRPDMVTGYGDLRVNSSLGSQNRYFQDAIYQATLGVPKNSYVRFKFGAISQ</sequence>
<gene>
    <name evidence="2" type="ORF">C2I19_21300</name>
</gene>
<dbReference type="EMBL" id="PQWB01000193">
    <property type="protein sequence ID" value="POZ59988.1"/>
    <property type="molecule type" value="Genomic_DNA"/>
</dbReference>
<evidence type="ECO:0000313" key="2">
    <source>
        <dbReference type="EMBL" id="POZ59988.1"/>
    </source>
</evidence>
<feature type="domain" description="Novel toxin 15" evidence="1">
    <location>
        <begin position="2"/>
        <end position="109"/>
    </location>
</feature>
<dbReference type="InterPro" id="IPR028949">
    <property type="entry name" value="Ntox15"/>
</dbReference>
<comment type="caution">
    <text evidence="2">The sequence shown here is derived from an EMBL/GenBank/DDBJ whole genome shotgun (WGS) entry which is preliminary data.</text>
</comment>
<dbReference type="RefSeq" id="WP_103904571.1">
    <property type="nucleotide sequence ID" value="NZ_PQWB01000193.1"/>
</dbReference>
<dbReference type="OrthoDB" id="8708111at2"/>
<reference evidence="3" key="1">
    <citation type="submission" date="2018-02" db="EMBL/GenBank/DDBJ databases">
        <authorList>
            <person name="O'Hara-Hanley K."/>
            <person name="Soby S."/>
        </authorList>
    </citation>
    <scope>NUCLEOTIDE SEQUENCE [LARGE SCALE GENOMIC DNA]</scope>
    <source>
        <strain evidence="3">MWU14-2602</strain>
    </source>
</reference>
<evidence type="ECO:0000259" key="1">
    <source>
        <dbReference type="Pfam" id="PF15604"/>
    </source>
</evidence>
<keyword evidence="3" id="KW-1185">Reference proteome</keyword>
<protein>
    <recommendedName>
        <fullName evidence="1">Novel toxin 15 domain-containing protein</fullName>
    </recommendedName>
</protein>
<proteinExistence type="predicted"/>
<dbReference type="Pfam" id="PF15604">
    <property type="entry name" value="Ntox15"/>
    <property type="match status" value="1"/>
</dbReference>
<dbReference type="AlphaFoldDB" id="A0A2S5DAB5"/>
<dbReference type="Proteomes" id="UP000237082">
    <property type="component" value="Unassembled WGS sequence"/>
</dbReference>
<name>A0A2S5DAB5_9NEIS</name>